<protein>
    <recommendedName>
        <fullName evidence="3">ATPase AAA-type core domain-containing protein</fullName>
    </recommendedName>
</protein>
<reference evidence="1 2" key="1">
    <citation type="submission" date="2023-04" db="EMBL/GenBank/DDBJ databases">
        <title>Colletotrichum tabacum stain YC1 causing leaf anthracnose on Nicotiana tabacum(L.) cv.</title>
        <authorList>
            <person name="Ji Z."/>
            <person name="Wang M."/>
            <person name="Zhang J."/>
            <person name="Wang N."/>
            <person name="Zhou Z."/>
        </authorList>
    </citation>
    <scope>NUCLEOTIDE SEQUENCE [LARGE SCALE GENOMIC DNA]</scope>
    <source>
        <strain evidence="1 2">YC1</strain>
    </source>
</reference>
<dbReference type="EMBL" id="JASAOK010000022">
    <property type="protein sequence ID" value="KAK6221240.1"/>
    <property type="molecule type" value="Genomic_DNA"/>
</dbReference>
<sequence length="250" mass="28015">MPPSESKSYEQNLEMEPIFAQALNSIPSNDGNSTEKGAPVIWINGYPGTGKLTVATAVLSLLGTDRALLVDNHQLIDQVKISRRNPRYWDARKAERQLVFEKYVLSKSQKDKIIMFTDFQTDTNNGADTSIEYLQAAQQAHRPFLPVSLTCQKDENIRRATNPARCVTESGRVLNKLTDGSSLRRLRRLDLFDFDDLAHYEDAKLDGFIIDITDTSADMAARKIVEQLGATFPELAVLSLETHKTSPIDN</sequence>
<evidence type="ECO:0000313" key="1">
    <source>
        <dbReference type="EMBL" id="KAK6221240.1"/>
    </source>
</evidence>
<dbReference type="InterPro" id="IPR027417">
    <property type="entry name" value="P-loop_NTPase"/>
</dbReference>
<comment type="caution">
    <text evidence="1">The sequence shown here is derived from an EMBL/GenBank/DDBJ whole genome shotgun (WGS) entry which is preliminary data.</text>
</comment>
<organism evidence="1 2">
    <name type="scientific">Colletotrichum tabaci</name>
    <dbReference type="NCBI Taxonomy" id="1209068"/>
    <lineage>
        <taxon>Eukaryota</taxon>
        <taxon>Fungi</taxon>
        <taxon>Dikarya</taxon>
        <taxon>Ascomycota</taxon>
        <taxon>Pezizomycotina</taxon>
        <taxon>Sordariomycetes</taxon>
        <taxon>Hypocreomycetidae</taxon>
        <taxon>Glomerellales</taxon>
        <taxon>Glomerellaceae</taxon>
        <taxon>Colletotrichum</taxon>
        <taxon>Colletotrichum destructivum species complex</taxon>
    </lineage>
</organism>
<evidence type="ECO:0008006" key="3">
    <source>
        <dbReference type="Google" id="ProtNLM"/>
    </source>
</evidence>
<dbReference type="AlphaFoldDB" id="A0AAV9TH79"/>
<name>A0AAV9TH79_9PEZI</name>
<evidence type="ECO:0000313" key="2">
    <source>
        <dbReference type="Proteomes" id="UP001327957"/>
    </source>
</evidence>
<dbReference type="Gene3D" id="3.40.50.300">
    <property type="entry name" value="P-loop containing nucleotide triphosphate hydrolases"/>
    <property type="match status" value="1"/>
</dbReference>
<dbReference type="Proteomes" id="UP001327957">
    <property type="component" value="Unassembled WGS sequence"/>
</dbReference>
<proteinExistence type="predicted"/>
<keyword evidence="2" id="KW-1185">Reference proteome</keyword>
<gene>
    <name evidence="1" type="ORF">QIS74_04808</name>
</gene>
<accession>A0AAV9TH79</accession>
<dbReference type="SUPFAM" id="SSF52540">
    <property type="entry name" value="P-loop containing nucleoside triphosphate hydrolases"/>
    <property type="match status" value="1"/>
</dbReference>